<feature type="domain" description="Solute-binding protein family 3/N-terminal" evidence="1">
    <location>
        <begin position="42"/>
        <end position="156"/>
    </location>
</feature>
<evidence type="ECO:0000313" key="3">
    <source>
        <dbReference type="Proteomes" id="UP000244928"/>
    </source>
</evidence>
<dbReference type="SUPFAM" id="SSF53850">
    <property type="entry name" value="Periplasmic binding protein-like II"/>
    <property type="match status" value="1"/>
</dbReference>
<dbReference type="KEGG" id="dlu:A6035_00845"/>
<dbReference type="InterPro" id="IPR001638">
    <property type="entry name" value="Solute-binding_3/MltF_N"/>
</dbReference>
<dbReference type="Gene3D" id="3.40.190.10">
    <property type="entry name" value="Periplasmic binding protein-like II"/>
    <property type="match status" value="1"/>
</dbReference>
<organism evidence="2 3">
    <name type="scientific">Dietzia lutea</name>
    <dbReference type="NCBI Taxonomy" id="546160"/>
    <lineage>
        <taxon>Bacteria</taxon>
        <taxon>Bacillati</taxon>
        <taxon>Actinomycetota</taxon>
        <taxon>Actinomycetes</taxon>
        <taxon>Mycobacteriales</taxon>
        <taxon>Dietziaceae</taxon>
        <taxon>Dietzia</taxon>
    </lineage>
</organism>
<evidence type="ECO:0000259" key="1">
    <source>
        <dbReference type="Pfam" id="PF00497"/>
    </source>
</evidence>
<reference evidence="2 3" key="1">
    <citation type="submission" date="2016-04" db="EMBL/GenBank/DDBJ databases">
        <title>Complete genome sequence of Dietzia lutea YIM 80766T, a strain isolated from desert soil in Egypt.</title>
        <authorList>
            <person name="Zhao J."/>
            <person name="Hu B."/>
            <person name="Geng S."/>
            <person name="Nie Y."/>
            <person name="Tang Y."/>
        </authorList>
    </citation>
    <scope>NUCLEOTIDE SEQUENCE [LARGE SCALE GENOMIC DNA]</scope>
    <source>
        <strain evidence="2 3">YIM 80766</strain>
    </source>
</reference>
<proteinExistence type="predicted"/>
<protein>
    <submittedName>
        <fullName evidence="2">ABC transporter substrate-binding protein</fullName>
    </submittedName>
</protein>
<dbReference type="EMBL" id="CP015449">
    <property type="protein sequence ID" value="AWH90966.1"/>
    <property type="molecule type" value="Genomic_DNA"/>
</dbReference>
<sequence>MTVRAALRLGGVVGAAVVVLAGCGSIPADTEDTLDRARGGTLVVGVSEHPPWTSASPSGAVTGTEAELVEGFAQGIGADVEWHVGPESVLARTIEEGGVDIVIGGLTSSSPWTTHMALTRPYTQAQTEDGKTRDMVMGVPKGENALMVALERHLAEQHGEI</sequence>
<dbReference type="Pfam" id="PF00497">
    <property type="entry name" value="SBP_bac_3"/>
    <property type="match status" value="1"/>
</dbReference>
<evidence type="ECO:0000313" key="2">
    <source>
        <dbReference type="EMBL" id="AWH90966.1"/>
    </source>
</evidence>
<gene>
    <name evidence="2" type="ORF">A6035_00845</name>
</gene>
<dbReference type="PROSITE" id="PS51257">
    <property type="entry name" value="PROKAR_LIPOPROTEIN"/>
    <property type="match status" value="1"/>
</dbReference>
<dbReference type="RefSeq" id="WP_108846232.1">
    <property type="nucleotide sequence ID" value="NZ_CP015449.1"/>
</dbReference>
<name>A0A2S1R3U4_9ACTN</name>
<accession>A0A2S1R3U4</accession>
<dbReference type="AlphaFoldDB" id="A0A2S1R3U4"/>
<keyword evidence="3" id="KW-1185">Reference proteome</keyword>
<dbReference type="Proteomes" id="UP000244928">
    <property type="component" value="Chromosome"/>
</dbReference>
<dbReference type="OrthoDB" id="6150901at2"/>